<dbReference type="InterPro" id="IPR055348">
    <property type="entry name" value="DctQ"/>
</dbReference>
<keyword evidence="5 9" id="KW-0812">Transmembrane</keyword>
<organism evidence="12 13">
    <name type="scientific">Neptunomonas japonica JAMM 1380</name>
    <dbReference type="NCBI Taxonomy" id="1441457"/>
    <lineage>
        <taxon>Bacteria</taxon>
        <taxon>Pseudomonadati</taxon>
        <taxon>Pseudomonadota</taxon>
        <taxon>Gammaproteobacteria</taxon>
        <taxon>Oceanospirillales</taxon>
        <taxon>Oceanospirillaceae</taxon>
        <taxon>Neptunomonas</taxon>
    </lineage>
</organism>
<evidence type="ECO:0000256" key="7">
    <source>
        <dbReference type="ARBA" id="ARBA00023136"/>
    </source>
</evidence>
<evidence type="ECO:0000313" key="11">
    <source>
        <dbReference type="EMBL" id="BBB28093.1"/>
    </source>
</evidence>
<keyword evidence="6 9" id="KW-1133">Transmembrane helix</keyword>
<evidence type="ECO:0000256" key="2">
    <source>
        <dbReference type="ARBA" id="ARBA00022448"/>
    </source>
</evidence>
<evidence type="ECO:0000256" key="3">
    <source>
        <dbReference type="ARBA" id="ARBA00022475"/>
    </source>
</evidence>
<evidence type="ECO:0000256" key="9">
    <source>
        <dbReference type="RuleBase" id="RU369079"/>
    </source>
</evidence>
<keyword evidence="7 9" id="KW-0472">Membrane</keyword>
<dbReference type="AlphaFoldDB" id="A0A7R6PNA3"/>
<reference evidence="12" key="2">
    <citation type="submission" date="2014-01" db="EMBL/GenBank/DDBJ databases">
        <title>Neptunomonas japonica JAMM 1380 genome sequencing.</title>
        <authorList>
            <person name="Takaki Y."/>
            <person name="Tsuda M."/>
            <person name="Miyazaki M."/>
            <person name="Teruya M."/>
            <person name="Kawato M."/>
            <person name="Fujiwara Y."/>
            <person name="Shimamura S."/>
            <person name="Yoshida T."/>
            <person name="Sato N."/>
            <person name="Maruyama T."/>
        </authorList>
    </citation>
    <scope>NUCLEOTIDE SEQUENCE</scope>
    <source>
        <strain evidence="12">JAMM 1380</strain>
    </source>
</reference>
<comment type="similarity">
    <text evidence="8 9">Belongs to the TRAP transporter small permease family.</text>
</comment>
<dbReference type="RefSeq" id="WP_201348829.1">
    <property type="nucleotide sequence ID" value="NZ_AP014546.1"/>
</dbReference>
<gene>
    <name evidence="11" type="ORF">NEJAP_0134</name>
    <name evidence="12" type="ORF">NEJAP_1595</name>
</gene>
<dbReference type="GO" id="GO:0015740">
    <property type="term" value="P:C4-dicarboxylate transport"/>
    <property type="evidence" value="ECO:0007669"/>
    <property type="project" value="TreeGrafter"/>
</dbReference>
<evidence type="ECO:0000256" key="4">
    <source>
        <dbReference type="ARBA" id="ARBA00022519"/>
    </source>
</evidence>
<dbReference type="PANTHER" id="PTHR35011">
    <property type="entry name" value="2,3-DIKETO-L-GULONATE TRAP TRANSPORTER SMALL PERMEASE PROTEIN YIAM"/>
    <property type="match status" value="1"/>
</dbReference>
<sequence>MRQALARLLERLALVLLYCGGVIVLIQAVWISYGVFMRYVLDSPDGMVTEATALMLVPVAFFGLAYALSNDAYPKVTLLRDLLPIKVQGIIDRINLLIMTLTGMFFSVSACEAAYRAFHSGAASEILLWPRFYFWVPVAISLLIFTLLAIVRLLNYEHPSRRVDAVQEAP</sequence>
<evidence type="ECO:0000256" key="1">
    <source>
        <dbReference type="ARBA" id="ARBA00004429"/>
    </source>
</evidence>
<dbReference type="Proteomes" id="UP000595332">
    <property type="component" value="Chromosome"/>
</dbReference>
<feature type="transmembrane region" description="Helical" evidence="9">
    <location>
        <begin position="94"/>
        <end position="115"/>
    </location>
</feature>
<accession>A0A7R6PNA3</accession>
<dbReference type="EMBL" id="AP014546">
    <property type="protein sequence ID" value="BBB29547.1"/>
    <property type="molecule type" value="Genomic_DNA"/>
</dbReference>
<comment type="function">
    <text evidence="9">Part of the tripartite ATP-independent periplasmic (TRAP) transport system.</text>
</comment>
<dbReference type="EMBL" id="AP014546">
    <property type="protein sequence ID" value="BBB28093.1"/>
    <property type="molecule type" value="Genomic_DNA"/>
</dbReference>
<feature type="domain" description="Tripartite ATP-independent periplasmic transporters DctQ component" evidence="10">
    <location>
        <begin position="30"/>
        <end position="154"/>
    </location>
</feature>
<comment type="subunit">
    <text evidence="9">The complex comprises the extracytoplasmic solute receptor protein and the two transmembrane proteins.</text>
</comment>
<evidence type="ECO:0000256" key="5">
    <source>
        <dbReference type="ARBA" id="ARBA00022692"/>
    </source>
</evidence>
<protein>
    <recommendedName>
        <fullName evidence="9">TRAP transporter small permease protein</fullName>
    </recommendedName>
</protein>
<proteinExistence type="inferred from homology"/>
<dbReference type="PANTHER" id="PTHR35011:SF10">
    <property type="entry name" value="TRAP TRANSPORTER SMALL PERMEASE PROTEIN"/>
    <property type="match status" value="1"/>
</dbReference>
<feature type="transmembrane region" description="Helical" evidence="9">
    <location>
        <begin position="53"/>
        <end position="73"/>
    </location>
</feature>
<evidence type="ECO:0000313" key="12">
    <source>
        <dbReference type="EMBL" id="BBB29547.1"/>
    </source>
</evidence>
<evidence type="ECO:0000256" key="6">
    <source>
        <dbReference type="ARBA" id="ARBA00022989"/>
    </source>
</evidence>
<evidence type="ECO:0000256" key="8">
    <source>
        <dbReference type="ARBA" id="ARBA00038436"/>
    </source>
</evidence>
<dbReference type="GO" id="GO:0005886">
    <property type="term" value="C:plasma membrane"/>
    <property type="evidence" value="ECO:0007669"/>
    <property type="project" value="UniProtKB-SubCell"/>
</dbReference>
<name>A0A7R6PNA3_9GAMM</name>
<dbReference type="KEGG" id="njp:NEJAP_1595"/>
<keyword evidence="3" id="KW-1003">Cell membrane</keyword>
<dbReference type="KEGG" id="njp:NEJAP_0134"/>
<dbReference type="Pfam" id="PF04290">
    <property type="entry name" value="DctQ"/>
    <property type="match status" value="1"/>
</dbReference>
<reference evidence="12 13" key="1">
    <citation type="journal article" date="2008" name="Int. J. Syst. Evol. Microbiol.">
        <title>Neptunomonas japonica sp. nov., an Osedax japonicus symbiont-like bacterium isolated from sediment adjacent to sperm whale carcasses off Kagoshima, Japan.</title>
        <authorList>
            <person name="Miyazaki M."/>
            <person name="Nogi Y."/>
            <person name="Fujiwara Y."/>
            <person name="Kawato M."/>
            <person name="Kubokawa K."/>
            <person name="Horikoshi K."/>
        </authorList>
    </citation>
    <scope>NUCLEOTIDE SEQUENCE [LARGE SCALE GENOMIC DNA]</scope>
    <source>
        <strain evidence="12 13">JAMM 1380</strain>
    </source>
</reference>
<keyword evidence="4 9" id="KW-0997">Cell inner membrane</keyword>
<dbReference type="GO" id="GO:0022857">
    <property type="term" value="F:transmembrane transporter activity"/>
    <property type="evidence" value="ECO:0007669"/>
    <property type="project" value="UniProtKB-UniRule"/>
</dbReference>
<dbReference type="InterPro" id="IPR007387">
    <property type="entry name" value="TRAP_DctQ"/>
</dbReference>
<comment type="subcellular location">
    <subcellularLocation>
        <location evidence="1 9">Cell inner membrane</location>
        <topology evidence="1 9">Multi-pass membrane protein</topology>
    </subcellularLocation>
</comment>
<keyword evidence="2 9" id="KW-0813">Transport</keyword>
<feature type="transmembrane region" description="Helical" evidence="9">
    <location>
        <begin position="135"/>
        <end position="154"/>
    </location>
</feature>
<evidence type="ECO:0000313" key="13">
    <source>
        <dbReference type="Proteomes" id="UP000595332"/>
    </source>
</evidence>
<keyword evidence="13" id="KW-1185">Reference proteome</keyword>
<evidence type="ECO:0000259" key="10">
    <source>
        <dbReference type="Pfam" id="PF04290"/>
    </source>
</evidence>
<feature type="transmembrane region" description="Helical" evidence="9">
    <location>
        <begin position="12"/>
        <end position="33"/>
    </location>
</feature>